<comment type="caution">
    <text evidence="1">The sequence shown here is derived from an EMBL/GenBank/DDBJ whole genome shotgun (WGS) entry which is preliminary data.</text>
</comment>
<accession>A0ACC0DHF4</accession>
<protein>
    <submittedName>
        <fullName evidence="1">Uncharacterized protein</fullName>
    </submittedName>
</protein>
<dbReference type="EMBL" id="MU394284">
    <property type="protein sequence ID" value="KAI6092267.1"/>
    <property type="molecule type" value="Genomic_DNA"/>
</dbReference>
<dbReference type="Proteomes" id="UP001497680">
    <property type="component" value="Unassembled WGS sequence"/>
</dbReference>
<keyword evidence="2" id="KW-1185">Reference proteome</keyword>
<organism evidence="1 2">
    <name type="scientific">Hypoxylon rubiginosum</name>
    <dbReference type="NCBI Taxonomy" id="110542"/>
    <lineage>
        <taxon>Eukaryota</taxon>
        <taxon>Fungi</taxon>
        <taxon>Dikarya</taxon>
        <taxon>Ascomycota</taxon>
        <taxon>Pezizomycotina</taxon>
        <taxon>Sordariomycetes</taxon>
        <taxon>Xylariomycetidae</taxon>
        <taxon>Xylariales</taxon>
        <taxon>Hypoxylaceae</taxon>
        <taxon>Hypoxylon</taxon>
    </lineage>
</organism>
<evidence type="ECO:0000313" key="1">
    <source>
        <dbReference type="EMBL" id="KAI6092267.1"/>
    </source>
</evidence>
<reference evidence="1 2" key="1">
    <citation type="journal article" date="2022" name="New Phytol.">
        <title>Ecological generalism drives hyperdiversity of secondary metabolite gene clusters in xylarialean endophytes.</title>
        <authorList>
            <person name="Franco M.E.E."/>
            <person name="Wisecaver J.H."/>
            <person name="Arnold A.E."/>
            <person name="Ju Y.M."/>
            <person name="Slot J.C."/>
            <person name="Ahrendt S."/>
            <person name="Moore L.P."/>
            <person name="Eastman K.E."/>
            <person name="Scott K."/>
            <person name="Konkel Z."/>
            <person name="Mondo S.J."/>
            <person name="Kuo A."/>
            <person name="Hayes R.D."/>
            <person name="Haridas S."/>
            <person name="Andreopoulos B."/>
            <person name="Riley R."/>
            <person name="LaButti K."/>
            <person name="Pangilinan J."/>
            <person name="Lipzen A."/>
            <person name="Amirebrahimi M."/>
            <person name="Yan J."/>
            <person name="Adam C."/>
            <person name="Keymanesh K."/>
            <person name="Ng V."/>
            <person name="Louie K."/>
            <person name="Northen T."/>
            <person name="Drula E."/>
            <person name="Henrissat B."/>
            <person name="Hsieh H.M."/>
            <person name="Youens-Clark K."/>
            <person name="Lutzoni F."/>
            <person name="Miadlikowska J."/>
            <person name="Eastwood D.C."/>
            <person name="Hamelin R.C."/>
            <person name="Grigoriev I.V."/>
            <person name="U'Ren J.M."/>
        </authorList>
    </citation>
    <scope>NUCLEOTIDE SEQUENCE [LARGE SCALE GENOMIC DNA]</scope>
    <source>
        <strain evidence="1 2">ER1909</strain>
    </source>
</reference>
<gene>
    <name evidence="1" type="ORF">F4821DRAFT_159914</name>
</gene>
<evidence type="ECO:0000313" key="2">
    <source>
        <dbReference type="Proteomes" id="UP001497680"/>
    </source>
</evidence>
<sequence length="356" mass="39556">MAAGSRGLILQTWIIVFLVVISVFMILRLWAARVSKRQVFADDVFSVIGYLATISSASVTIWAIYHGAGEHMGDLPREDIALLSMIFQVPSAITWLVGTVSAKLSMLCLYTRIFSTVQFRRWSYALIVVVVGYFVAFLIVFMTNCIPLSNLWSPVPGGWCRELTTEEYTSVAFNLIIDLGIWVLPMPALWNLQMPVRKKVFITIMFSLGLMTIGVMCWRLQATTVSLKDPDFTYHFYEIALISGLELWLGVIVNCMPTLGPLANVYIKPAISKLKSLTSSGGGSHTDRQVHLDLLPTAASRRKYYNIDSTNHVNNDFAIQTECTHDPNAGPADERAGLGVIHVRKDIESQGETAGN</sequence>
<proteinExistence type="predicted"/>
<name>A0ACC0DHF4_9PEZI</name>